<proteinExistence type="predicted"/>
<reference evidence="2" key="1">
    <citation type="submission" date="2023-07" db="EMBL/GenBank/DDBJ databases">
        <title>Genomic Encyclopedia of Type Strains, Phase IV (KMG-IV): sequencing the most valuable type-strain genomes for metagenomic binning, comparative biology and taxonomic classification.</title>
        <authorList>
            <person name="Goeker M."/>
        </authorList>
    </citation>
    <scope>NUCLEOTIDE SEQUENCE</scope>
    <source>
        <strain evidence="2">DSM 24202</strain>
    </source>
</reference>
<dbReference type="GO" id="GO:0005975">
    <property type="term" value="P:carbohydrate metabolic process"/>
    <property type="evidence" value="ECO:0007669"/>
    <property type="project" value="InterPro"/>
</dbReference>
<sequence length="730" mass="81874">MDIQGQVFRLKFPLRRVHCGVPMGNSDLGVLVFGSGRRLQLEFSLSSCWDHRGATTLGRPCSYRDLVKAYDPYDVSEESRLLQAASVTAQPMPRYPVWWPATRVPGGRFVLTLKAPLKAATLDYASGIVRVDTAAGALELLMDMTRNRLYLRDADALVVATAAEPMWQRLGELFASVDFAPPSRFEDGAGCGWYQPHPADPGMIAQWQQTPFGFCLAAELSEDGDRSCLQPCAGDWSEPLRAAQAWWGAYWQRQPTIAVPDPFYERFWLLALYKFACATTPGGVPSGLQGPWLEDYQRPPWSCDYHFNVNVQQVYTLAFATGNAEHLLPLFDLLESPASQAAMRGNARSLFGIDDGLLLTHAVDDRCGQCGGMGVGAVLDFACGGWMGLLYWQYYRMTGDRRFLAERALPFMRGVMRVFEETLEEHDGRLSIPLSISAEYGCTFAVKVNGRVCRQNSGRDPSNQLTCAHALLNALLAAAQELGESPKPLWLDMKCRLPHFCTVGEGDDAHIGIWEGQDLDVCHRHHSHLAMIYPFDICAELSDDEQLQLDRSIDLWILRGMGQWSEWCYPWAIQLQIRRNFRESPRLLFSFWRELFINESMATVYLPRFQGLTMHRKADMLKPRETHEVMQLDGTMAGATAMLEMLICEHAGTAMLFAGVPDAWRRAAFSDVRFPGGFRISAERAGGRTRFCEVKAERAGALRLQLAPGEEPIDITLAAGERWQWGAKSR</sequence>
<dbReference type="SUPFAM" id="SSF48208">
    <property type="entry name" value="Six-hairpin glycosidases"/>
    <property type="match status" value="1"/>
</dbReference>
<dbReference type="AlphaFoldDB" id="A0AAE3VCP9"/>
<dbReference type="RefSeq" id="WP_307259272.1">
    <property type="nucleotide sequence ID" value="NZ_JAUSVL010000001.1"/>
</dbReference>
<evidence type="ECO:0000313" key="3">
    <source>
        <dbReference type="Proteomes" id="UP001238163"/>
    </source>
</evidence>
<name>A0AAE3VCP9_9BACT</name>
<dbReference type="InterPro" id="IPR008928">
    <property type="entry name" value="6-hairpin_glycosidase_sf"/>
</dbReference>
<dbReference type="Pfam" id="PF22124">
    <property type="entry name" value="Glyco_hydro_95_cat"/>
    <property type="match status" value="1"/>
</dbReference>
<evidence type="ECO:0000259" key="1">
    <source>
        <dbReference type="Pfam" id="PF22124"/>
    </source>
</evidence>
<dbReference type="GO" id="GO:0004560">
    <property type="term" value="F:alpha-L-fucosidase activity"/>
    <property type="evidence" value="ECO:0007669"/>
    <property type="project" value="TreeGrafter"/>
</dbReference>
<accession>A0AAE3VCP9</accession>
<dbReference type="InterPro" id="IPR012341">
    <property type="entry name" value="6hp_glycosidase-like_sf"/>
</dbReference>
<protein>
    <recommendedName>
        <fullName evidence="1">Glycosyl hydrolase family 95 catalytic domain-containing protein</fullName>
    </recommendedName>
</protein>
<dbReference type="InterPro" id="IPR054363">
    <property type="entry name" value="GH95_cat"/>
</dbReference>
<evidence type="ECO:0000313" key="2">
    <source>
        <dbReference type="EMBL" id="MDQ0288093.1"/>
    </source>
</evidence>
<comment type="caution">
    <text evidence="2">The sequence shown here is derived from an EMBL/GenBank/DDBJ whole genome shotgun (WGS) entry which is preliminary data.</text>
</comment>
<organism evidence="2 3">
    <name type="scientific">Oligosphaera ethanolica</name>
    <dbReference type="NCBI Taxonomy" id="760260"/>
    <lineage>
        <taxon>Bacteria</taxon>
        <taxon>Pseudomonadati</taxon>
        <taxon>Lentisphaerota</taxon>
        <taxon>Oligosphaeria</taxon>
        <taxon>Oligosphaerales</taxon>
        <taxon>Oligosphaeraceae</taxon>
        <taxon>Oligosphaera</taxon>
    </lineage>
</organism>
<dbReference type="Gene3D" id="1.50.10.10">
    <property type="match status" value="1"/>
</dbReference>
<dbReference type="PANTHER" id="PTHR31084">
    <property type="entry name" value="ALPHA-L-FUCOSIDASE 2"/>
    <property type="match status" value="1"/>
</dbReference>
<dbReference type="Proteomes" id="UP001238163">
    <property type="component" value="Unassembled WGS sequence"/>
</dbReference>
<dbReference type="PANTHER" id="PTHR31084:SF0">
    <property type="entry name" value="ALPHA-L-FUCOSIDASE 2"/>
    <property type="match status" value="1"/>
</dbReference>
<feature type="domain" description="Glycosyl hydrolase family 95 catalytic" evidence="1">
    <location>
        <begin position="273"/>
        <end position="646"/>
    </location>
</feature>
<dbReference type="EMBL" id="JAUSVL010000001">
    <property type="protein sequence ID" value="MDQ0288093.1"/>
    <property type="molecule type" value="Genomic_DNA"/>
</dbReference>
<gene>
    <name evidence="2" type="ORF">J3R75_000200</name>
</gene>
<keyword evidence="3" id="KW-1185">Reference proteome</keyword>